<keyword evidence="3" id="KW-1185">Reference proteome</keyword>
<organism evidence="2 3">
    <name type="scientific">Porites evermanni</name>
    <dbReference type="NCBI Taxonomy" id="104178"/>
    <lineage>
        <taxon>Eukaryota</taxon>
        <taxon>Metazoa</taxon>
        <taxon>Cnidaria</taxon>
        <taxon>Anthozoa</taxon>
        <taxon>Hexacorallia</taxon>
        <taxon>Scleractinia</taxon>
        <taxon>Fungiina</taxon>
        <taxon>Poritidae</taxon>
        <taxon>Porites</taxon>
    </lineage>
</organism>
<evidence type="ECO:0000313" key="2">
    <source>
        <dbReference type="EMBL" id="CAH3152797.1"/>
    </source>
</evidence>
<evidence type="ECO:0000256" key="1">
    <source>
        <dbReference type="SAM" id="MobiDB-lite"/>
    </source>
</evidence>
<gene>
    <name evidence="2" type="ORF">PEVE_00000889</name>
</gene>
<feature type="compositionally biased region" description="Polar residues" evidence="1">
    <location>
        <begin position="121"/>
        <end position="130"/>
    </location>
</feature>
<reference evidence="2 3" key="1">
    <citation type="submission" date="2022-05" db="EMBL/GenBank/DDBJ databases">
        <authorList>
            <consortium name="Genoscope - CEA"/>
            <person name="William W."/>
        </authorList>
    </citation>
    <scope>NUCLEOTIDE SEQUENCE [LARGE SCALE GENOMIC DNA]</scope>
</reference>
<feature type="compositionally biased region" description="Polar residues" evidence="1">
    <location>
        <begin position="59"/>
        <end position="76"/>
    </location>
</feature>
<sequence length="130" mass="14593">MEDSRPVNVSDEPNDKESELKKERPKSLHLESSNLDTDQQRTPEDDTGSGETIRKTKEFSSSQEDLQSRNNANSLKSKIRDLSPSRKLASNVSPVSKTAERKTSKAKPKQPKSPANWLPASFNQVRTVTR</sequence>
<feature type="compositionally biased region" description="Basic and acidic residues" evidence="1">
    <location>
        <begin position="13"/>
        <end position="29"/>
    </location>
</feature>
<feature type="region of interest" description="Disordered" evidence="1">
    <location>
        <begin position="1"/>
        <end position="130"/>
    </location>
</feature>
<proteinExistence type="predicted"/>
<name>A0ABN8PY45_9CNID</name>
<dbReference type="EMBL" id="CALNXI010001043">
    <property type="protein sequence ID" value="CAH3152797.1"/>
    <property type="molecule type" value="Genomic_DNA"/>
</dbReference>
<comment type="caution">
    <text evidence="2">The sequence shown here is derived from an EMBL/GenBank/DDBJ whole genome shotgun (WGS) entry which is preliminary data.</text>
</comment>
<dbReference type="Proteomes" id="UP001159427">
    <property type="component" value="Unassembled WGS sequence"/>
</dbReference>
<protein>
    <submittedName>
        <fullName evidence="2">Uncharacterized protein</fullName>
    </submittedName>
</protein>
<evidence type="ECO:0000313" key="3">
    <source>
        <dbReference type="Proteomes" id="UP001159427"/>
    </source>
</evidence>
<accession>A0ABN8PY45</accession>